<dbReference type="SUPFAM" id="SSF52540">
    <property type="entry name" value="P-loop containing nucleoside triphosphate hydrolases"/>
    <property type="match status" value="1"/>
</dbReference>
<dbReference type="Gene3D" id="3.40.50.300">
    <property type="entry name" value="P-loop containing nucleotide triphosphate hydrolases"/>
    <property type="match status" value="1"/>
</dbReference>
<dbReference type="EnsemblMetazoa" id="CapteT150358">
    <property type="protein sequence ID" value="CapteP150358"/>
    <property type="gene ID" value="CapteG150358"/>
</dbReference>
<evidence type="ECO:0000313" key="2">
    <source>
        <dbReference type="EMBL" id="ELT90371.1"/>
    </source>
</evidence>
<evidence type="ECO:0000259" key="1">
    <source>
        <dbReference type="Pfam" id="PF00685"/>
    </source>
</evidence>
<dbReference type="InterPro" id="IPR000863">
    <property type="entry name" value="Sulfotransferase_dom"/>
</dbReference>
<dbReference type="EMBL" id="AMQN01014398">
    <property type="status" value="NOT_ANNOTATED_CDS"/>
    <property type="molecule type" value="Genomic_DNA"/>
</dbReference>
<dbReference type="OMA" id="FNETRIV"/>
<proteinExistence type="predicted"/>
<evidence type="ECO:0000313" key="3">
    <source>
        <dbReference type="EnsemblMetazoa" id="CapteP150358"/>
    </source>
</evidence>
<protein>
    <recommendedName>
        <fullName evidence="1">Sulfotransferase domain-containing protein</fullName>
    </recommendedName>
</protein>
<dbReference type="EMBL" id="KB310946">
    <property type="protein sequence ID" value="ELT90371.1"/>
    <property type="molecule type" value="Genomic_DNA"/>
</dbReference>
<sequence>MFKKDFDSMRNILKERSRSSGTEETWRIRCLPYFYLIGMPRSGSTDLTYSIGFHPYVIRSRLKEFKYWNRARLQHPAVQLRNYPHELRHYVETFDYMGEISRNFTKGFTRQEYPYHPMILGDESPSYMFDFDAWEQLDVHKGLSEPRFTTAHYIKQLTPRAKFIITLRNPADRLFSDYKAFYTTQHKTARDFDELVRVNINLFNNCTKTRTVRACAYSYNSTLPFQPVRPRVGIYYIYLVDWFATYPRDQFYITRLEDFAEKKSAVASEIFEFLELPPVSDDILFEIDKDTVHNTAVQRSGKGTTVGELLMWDSTKKIIQDFYRPWNDKLVQLLGDDKYSFS</sequence>
<reference evidence="3" key="3">
    <citation type="submission" date="2015-06" db="UniProtKB">
        <authorList>
            <consortium name="EnsemblMetazoa"/>
        </authorList>
    </citation>
    <scope>IDENTIFICATION</scope>
</reference>
<dbReference type="InterPro" id="IPR052654">
    <property type="entry name" value="CS_Sulfotransferase"/>
</dbReference>
<evidence type="ECO:0000313" key="4">
    <source>
        <dbReference type="Proteomes" id="UP000014760"/>
    </source>
</evidence>
<reference evidence="4" key="1">
    <citation type="submission" date="2012-12" db="EMBL/GenBank/DDBJ databases">
        <authorList>
            <person name="Hellsten U."/>
            <person name="Grimwood J."/>
            <person name="Chapman J.A."/>
            <person name="Shapiro H."/>
            <person name="Aerts A."/>
            <person name="Otillar R.P."/>
            <person name="Terry A.Y."/>
            <person name="Boore J.L."/>
            <person name="Simakov O."/>
            <person name="Marletaz F."/>
            <person name="Cho S.-J."/>
            <person name="Edsinger-Gonzales E."/>
            <person name="Havlak P."/>
            <person name="Kuo D.-H."/>
            <person name="Larsson T."/>
            <person name="Lv J."/>
            <person name="Arendt D."/>
            <person name="Savage R."/>
            <person name="Osoegawa K."/>
            <person name="de Jong P."/>
            <person name="Lindberg D.R."/>
            <person name="Seaver E.C."/>
            <person name="Weisblat D.A."/>
            <person name="Putnam N.H."/>
            <person name="Grigoriev I.V."/>
            <person name="Rokhsar D.S."/>
        </authorList>
    </citation>
    <scope>NUCLEOTIDE SEQUENCE</scope>
    <source>
        <strain evidence="4">I ESC-2004</strain>
    </source>
</reference>
<dbReference type="GO" id="GO:0019319">
    <property type="term" value="P:hexose biosynthetic process"/>
    <property type="evidence" value="ECO:0007669"/>
    <property type="project" value="TreeGrafter"/>
</dbReference>
<reference evidence="2 4" key="2">
    <citation type="journal article" date="2013" name="Nature">
        <title>Insights into bilaterian evolution from three spiralian genomes.</title>
        <authorList>
            <person name="Simakov O."/>
            <person name="Marletaz F."/>
            <person name="Cho S.J."/>
            <person name="Edsinger-Gonzales E."/>
            <person name="Havlak P."/>
            <person name="Hellsten U."/>
            <person name="Kuo D.H."/>
            <person name="Larsson T."/>
            <person name="Lv J."/>
            <person name="Arendt D."/>
            <person name="Savage R."/>
            <person name="Osoegawa K."/>
            <person name="de Jong P."/>
            <person name="Grimwood J."/>
            <person name="Chapman J.A."/>
            <person name="Shapiro H."/>
            <person name="Aerts A."/>
            <person name="Otillar R.P."/>
            <person name="Terry A.Y."/>
            <person name="Boore J.L."/>
            <person name="Grigoriev I.V."/>
            <person name="Lindberg D.R."/>
            <person name="Seaver E.C."/>
            <person name="Weisblat D.A."/>
            <person name="Putnam N.H."/>
            <person name="Rokhsar D.S."/>
        </authorList>
    </citation>
    <scope>NUCLEOTIDE SEQUENCE</scope>
    <source>
        <strain evidence="2 4">I ESC-2004</strain>
    </source>
</reference>
<dbReference type="GO" id="GO:0050659">
    <property type="term" value="F:N-acetylgalactosamine 4-sulfate 6-O-sulfotransferase activity"/>
    <property type="evidence" value="ECO:0007669"/>
    <property type="project" value="TreeGrafter"/>
</dbReference>
<dbReference type="Pfam" id="PF00685">
    <property type="entry name" value="Sulfotransfer_1"/>
    <property type="match status" value="1"/>
</dbReference>
<dbReference type="OrthoDB" id="526228at2759"/>
<dbReference type="HOGENOM" id="CLU_017703_2_0_1"/>
<dbReference type="InterPro" id="IPR027417">
    <property type="entry name" value="P-loop_NTPase"/>
</dbReference>
<dbReference type="AlphaFoldDB" id="R7TFR4"/>
<dbReference type="EMBL" id="AMQN01014397">
    <property type="status" value="NOT_ANNOTATED_CDS"/>
    <property type="molecule type" value="Genomic_DNA"/>
</dbReference>
<gene>
    <name evidence="2" type="ORF">CAPTEDRAFT_150358</name>
</gene>
<organism evidence="2">
    <name type="scientific">Capitella teleta</name>
    <name type="common">Polychaete worm</name>
    <dbReference type="NCBI Taxonomy" id="283909"/>
    <lineage>
        <taxon>Eukaryota</taxon>
        <taxon>Metazoa</taxon>
        <taxon>Spiralia</taxon>
        <taxon>Lophotrochozoa</taxon>
        <taxon>Annelida</taxon>
        <taxon>Polychaeta</taxon>
        <taxon>Sedentaria</taxon>
        <taxon>Scolecida</taxon>
        <taxon>Capitellidae</taxon>
        <taxon>Capitella</taxon>
    </lineage>
</organism>
<feature type="domain" description="Sulfotransferase" evidence="1">
    <location>
        <begin position="36"/>
        <end position="279"/>
    </location>
</feature>
<dbReference type="PANTHER" id="PTHR15723">
    <property type="entry name" value="CARBOHYDRATE SULFOTRANSFERASE 15"/>
    <property type="match status" value="1"/>
</dbReference>
<dbReference type="STRING" id="283909.R7TFR4"/>
<name>R7TFR4_CAPTE</name>
<dbReference type="Proteomes" id="UP000014760">
    <property type="component" value="Unassembled WGS sequence"/>
</dbReference>
<keyword evidence="4" id="KW-1185">Reference proteome</keyword>
<accession>R7TFR4</accession>
<dbReference type="PANTHER" id="PTHR15723:SF0">
    <property type="entry name" value="CARBOHYDRATE SULFOTRANSFERASE 15"/>
    <property type="match status" value="1"/>
</dbReference>